<evidence type="ECO:0008006" key="4">
    <source>
        <dbReference type="Google" id="ProtNLM"/>
    </source>
</evidence>
<feature type="chain" id="PRO_5001760857" description="Sel1 repeat family protein" evidence="1">
    <location>
        <begin position="25"/>
        <end position="188"/>
    </location>
</feature>
<evidence type="ECO:0000313" key="2">
    <source>
        <dbReference type="EMBL" id="KEQ18005.1"/>
    </source>
</evidence>
<dbReference type="RefSeq" id="WP_051786008.1">
    <property type="nucleotide sequence ID" value="NZ_JOKH01000002.1"/>
</dbReference>
<dbReference type="STRING" id="1137799.GZ78_10425"/>
<protein>
    <recommendedName>
        <fullName evidence="4">Sel1 repeat family protein</fullName>
    </recommendedName>
</protein>
<dbReference type="Pfam" id="PF08238">
    <property type="entry name" value="Sel1"/>
    <property type="match status" value="2"/>
</dbReference>
<accession>A0A081NHT2</accession>
<sequence>MSLNKKCQGGILAITLLFSLSGWAADFTSLLKQAKSGDEQAMLEAGSLLITGKAKPDSAKQTLSLLEPLVAKGNVQAELMLGKAYRDGLGGVAKDTGKGFELIELAAGRQGKNAEAQYELGKSYYKGVGTDTNLIAAYMWTSLSLDDSEGDFIPAARKQKQALSEMLNSAQRSKANELVSQIKTVYLK</sequence>
<dbReference type="AlphaFoldDB" id="A0A081NHT2"/>
<dbReference type="Proteomes" id="UP000028073">
    <property type="component" value="Unassembled WGS sequence"/>
</dbReference>
<proteinExistence type="predicted"/>
<organism evidence="2 3">
    <name type="scientific">Endozoicomonas numazuensis</name>
    <dbReference type="NCBI Taxonomy" id="1137799"/>
    <lineage>
        <taxon>Bacteria</taxon>
        <taxon>Pseudomonadati</taxon>
        <taxon>Pseudomonadota</taxon>
        <taxon>Gammaproteobacteria</taxon>
        <taxon>Oceanospirillales</taxon>
        <taxon>Endozoicomonadaceae</taxon>
        <taxon>Endozoicomonas</taxon>
    </lineage>
</organism>
<dbReference type="GO" id="GO:0032153">
    <property type="term" value="C:cell division site"/>
    <property type="evidence" value="ECO:0007669"/>
    <property type="project" value="TreeGrafter"/>
</dbReference>
<gene>
    <name evidence="2" type="ORF">GZ78_10425</name>
</gene>
<dbReference type="SMART" id="SM00671">
    <property type="entry name" value="SEL1"/>
    <property type="match status" value="2"/>
</dbReference>
<reference evidence="2 3" key="1">
    <citation type="submission" date="2014-06" db="EMBL/GenBank/DDBJ databases">
        <title>Whole Genome Sequences of Three Symbiotic Endozoicomonas Bacteria.</title>
        <authorList>
            <person name="Neave M.J."/>
            <person name="Apprill A."/>
            <person name="Voolstra C.R."/>
        </authorList>
    </citation>
    <scope>NUCLEOTIDE SEQUENCE [LARGE SCALE GENOMIC DNA]</scope>
    <source>
        <strain evidence="2 3">DSM 25634</strain>
    </source>
</reference>
<feature type="signal peptide" evidence="1">
    <location>
        <begin position="1"/>
        <end position="24"/>
    </location>
</feature>
<keyword evidence="1" id="KW-0732">Signal</keyword>
<dbReference type="eggNOG" id="COG0790">
    <property type="taxonomic scope" value="Bacteria"/>
</dbReference>
<dbReference type="Gene3D" id="1.25.40.10">
    <property type="entry name" value="Tetratricopeptide repeat domain"/>
    <property type="match status" value="1"/>
</dbReference>
<evidence type="ECO:0000256" key="1">
    <source>
        <dbReference type="SAM" id="SignalP"/>
    </source>
</evidence>
<dbReference type="InterPro" id="IPR006597">
    <property type="entry name" value="Sel1-like"/>
</dbReference>
<dbReference type="PANTHER" id="PTHR43628:SF1">
    <property type="entry name" value="CHITIN SYNTHASE REGULATORY FACTOR 2-RELATED"/>
    <property type="match status" value="1"/>
</dbReference>
<dbReference type="SUPFAM" id="SSF81901">
    <property type="entry name" value="HCP-like"/>
    <property type="match status" value="1"/>
</dbReference>
<dbReference type="InterPro" id="IPR011990">
    <property type="entry name" value="TPR-like_helical_dom_sf"/>
</dbReference>
<name>A0A081NHT2_9GAMM</name>
<comment type="caution">
    <text evidence="2">The sequence shown here is derived from an EMBL/GenBank/DDBJ whole genome shotgun (WGS) entry which is preliminary data.</text>
</comment>
<dbReference type="OrthoDB" id="5321503at2"/>
<keyword evidence="3" id="KW-1185">Reference proteome</keyword>
<dbReference type="PANTHER" id="PTHR43628">
    <property type="entry name" value="ACTIVATOR OF C KINASE PROTEIN 1-RELATED"/>
    <property type="match status" value="1"/>
</dbReference>
<dbReference type="InterPro" id="IPR052945">
    <property type="entry name" value="Mitotic_Regulator"/>
</dbReference>
<dbReference type="EMBL" id="JOKH01000002">
    <property type="protein sequence ID" value="KEQ18005.1"/>
    <property type="molecule type" value="Genomic_DNA"/>
</dbReference>
<evidence type="ECO:0000313" key="3">
    <source>
        <dbReference type="Proteomes" id="UP000028073"/>
    </source>
</evidence>